<keyword evidence="4 10" id="KW-0067">ATP-binding</keyword>
<evidence type="ECO:0000256" key="8">
    <source>
        <dbReference type="ARBA" id="ARBA00034808"/>
    </source>
</evidence>
<dbReference type="GO" id="GO:0032991">
    <property type="term" value="C:protein-containing complex"/>
    <property type="evidence" value="ECO:0007669"/>
    <property type="project" value="UniProtKB-ARBA"/>
</dbReference>
<gene>
    <name evidence="12" type="ORF">AN672_22535</name>
</gene>
<dbReference type="GO" id="GO:0009314">
    <property type="term" value="P:response to radiation"/>
    <property type="evidence" value="ECO:0007669"/>
    <property type="project" value="UniProtKB-ARBA"/>
</dbReference>
<comment type="catalytic activity">
    <reaction evidence="9">
        <text>ATP + H2O = ADP + phosphate + H(+)</text>
        <dbReference type="Rhea" id="RHEA:13065"/>
        <dbReference type="ChEBI" id="CHEBI:15377"/>
        <dbReference type="ChEBI" id="CHEBI:15378"/>
        <dbReference type="ChEBI" id="CHEBI:30616"/>
        <dbReference type="ChEBI" id="CHEBI:43474"/>
        <dbReference type="ChEBI" id="CHEBI:456216"/>
        <dbReference type="EC" id="5.6.2.4"/>
    </reaction>
</comment>
<dbReference type="InterPro" id="IPR014016">
    <property type="entry name" value="UvrD-like_ATP-bd"/>
</dbReference>
<comment type="caution">
    <text evidence="12">The sequence shown here is derived from an EMBL/GenBank/DDBJ whole genome shotgun (WGS) entry which is preliminary data.</text>
</comment>
<evidence type="ECO:0000256" key="7">
    <source>
        <dbReference type="ARBA" id="ARBA00034617"/>
    </source>
</evidence>
<name>A0AA40NGN3_CITFR</name>
<dbReference type="InterPro" id="IPR027417">
    <property type="entry name" value="P-loop_NTPase"/>
</dbReference>
<evidence type="ECO:0000256" key="2">
    <source>
        <dbReference type="ARBA" id="ARBA00022801"/>
    </source>
</evidence>
<dbReference type="InterPro" id="IPR013986">
    <property type="entry name" value="DExx_box_DNA_helicase_dom_sf"/>
</dbReference>
<keyword evidence="1 10" id="KW-0547">Nucleotide-binding</keyword>
<dbReference type="InterPro" id="IPR000212">
    <property type="entry name" value="DNA_helicase_UvrD/REP"/>
</dbReference>
<dbReference type="GO" id="GO:0016787">
    <property type="term" value="F:hydrolase activity"/>
    <property type="evidence" value="ECO:0007669"/>
    <property type="project" value="UniProtKB-UniRule"/>
</dbReference>
<dbReference type="GO" id="GO:0043138">
    <property type="term" value="F:3'-5' DNA helicase activity"/>
    <property type="evidence" value="ECO:0007669"/>
    <property type="project" value="UniProtKB-EC"/>
</dbReference>
<protein>
    <recommendedName>
        <fullName evidence="8">DNA 3'-5' helicase</fullName>
        <ecNumber evidence="8">5.6.2.4</ecNumber>
    </recommendedName>
</protein>
<dbReference type="GO" id="GO:0003677">
    <property type="term" value="F:DNA binding"/>
    <property type="evidence" value="ECO:0007669"/>
    <property type="project" value="UniProtKB-KW"/>
</dbReference>
<accession>A0AA40NGN3</accession>
<dbReference type="Gene3D" id="1.10.10.160">
    <property type="match status" value="1"/>
</dbReference>
<evidence type="ECO:0000256" key="9">
    <source>
        <dbReference type="ARBA" id="ARBA00048988"/>
    </source>
</evidence>
<evidence type="ECO:0000256" key="6">
    <source>
        <dbReference type="ARBA" id="ARBA00023235"/>
    </source>
</evidence>
<feature type="non-terminal residue" evidence="12">
    <location>
        <position position="259"/>
    </location>
</feature>
<comment type="catalytic activity">
    <reaction evidence="7">
        <text>Couples ATP hydrolysis with the unwinding of duplex DNA by translocating in the 3'-5' direction.</text>
        <dbReference type="EC" id="5.6.2.4"/>
    </reaction>
</comment>
<dbReference type="EC" id="5.6.2.4" evidence="8"/>
<evidence type="ECO:0000256" key="1">
    <source>
        <dbReference type="ARBA" id="ARBA00022741"/>
    </source>
</evidence>
<dbReference type="GO" id="GO:0005524">
    <property type="term" value="F:ATP binding"/>
    <property type="evidence" value="ECO:0007669"/>
    <property type="project" value="UniProtKB-UniRule"/>
</dbReference>
<dbReference type="PROSITE" id="PS51198">
    <property type="entry name" value="UVRD_HELICASE_ATP_BIND"/>
    <property type="match status" value="1"/>
</dbReference>
<dbReference type="RefSeq" id="WP_172724707.1">
    <property type="nucleotide sequence ID" value="NZ_LJEB01000116.1"/>
</dbReference>
<keyword evidence="2 10" id="KW-0378">Hydrolase</keyword>
<reference evidence="13" key="1">
    <citation type="submission" date="2015-09" db="EMBL/GenBank/DDBJ databases">
        <title>Prevalence of NDMs in South Africa.</title>
        <authorList>
            <person name="Osei Sekyere J."/>
            <person name="Govinden U."/>
            <person name="Essack S."/>
            <person name="Haldorsen B."/>
            <person name="Samuelsen O."/>
            <person name="Aasnaes B."/>
            <person name="Sundsfjord A."/>
        </authorList>
    </citation>
    <scope>NUCLEOTIDE SEQUENCE [LARGE SCALE GENOMIC DNA]</scope>
    <source>
        <strain evidence="13">ST62:944112508</strain>
    </source>
</reference>
<dbReference type="GO" id="GO:0005829">
    <property type="term" value="C:cytosol"/>
    <property type="evidence" value="ECO:0007669"/>
    <property type="project" value="TreeGrafter"/>
</dbReference>
<dbReference type="SUPFAM" id="SSF52540">
    <property type="entry name" value="P-loop containing nucleoside triphosphate hydrolases"/>
    <property type="match status" value="1"/>
</dbReference>
<dbReference type="AlphaFoldDB" id="A0AA40NGN3"/>
<evidence type="ECO:0000313" key="13">
    <source>
        <dbReference type="Proteomes" id="UP000050520"/>
    </source>
</evidence>
<proteinExistence type="predicted"/>
<dbReference type="CDD" id="cd17932">
    <property type="entry name" value="DEXQc_UvrD"/>
    <property type="match status" value="1"/>
</dbReference>
<evidence type="ECO:0000259" key="11">
    <source>
        <dbReference type="PROSITE" id="PS51198"/>
    </source>
</evidence>
<dbReference type="FunFam" id="1.10.10.160:FF:000001">
    <property type="entry name" value="ATP-dependent DNA helicase"/>
    <property type="match status" value="1"/>
</dbReference>
<keyword evidence="3 10" id="KW-0347">Helicase</keyword>
<feature type="domain" description="UvrD-like helicase ATP-binding" evidence="11">
    <location>
        <begin position="1"/>
        <end position="259"/>
    </location>
</feature>
<reference evidence="12 13" key="2">
    <citation type="journal article" date="2017" name="PLoS ONE">
        <title>Genomic and phenotypic characterisation of fluoroquinolone resistance mechanisms in Enterobacteriaceae in Durban, South Africa.</title>
        <authorList>
            <person name="Osei Sekyere J."/>
            <person name="Amoako D.G."/>
        </authorList>
    </citation>
    <scope>NUCLEOTIDE SEQUENCE [LARGE SCALE GENOMIC DNA]</scope>
    <source>
        <strain evidence="12 13">ST62:944112508</strain>
    </source>
</reference>
<keyword evidence="5" id="KW-0238">DNA-binding</keyword>
<evidence type="ECO:0000256" key="4">
    <source>
        <dbReference type="ARBA" id="ARBA00022840"/>
    </source>
</evidence>
<evidence type="ECO:0000256" key="5">
    <source>
        <dbReference type="ARBA" id="ARBA00023125"/>
    </source>
</evidence>
<dbReference type="PANTHER" id="PTHR11070">
    <property type="entry name" value="UVRD / RECB / PCRA DNA HELICASE FAMILY MEMBER"/>
    <property type="match status" value="1"/>
</dbReference>
<sequence>MRLNPGQQQAVEFVTGPCLVLAGAGSGKTRVITNKIAHLIRECGYQARHIAAVTFTNKAAREMKERVAQTLGRKEARGLMISTFHTLGLDIIKREYAALGMKSNFSLFDDTDQVALLKELTEGLIEDDKLILQQLISTISNWKNDLMTPAQAAASAKGERDRIFAHCYGLYDAHMKACNVLDFDDLILLPTLLLQRNEEVRERWQNRIRYLLVDEYQDTNTSQYELVKLLVGKRARFTVVGDDDQSIYSWRGARPQNLV</sequence>
<evidence type="ECO:0000313" key="12">
    <source>
        <dbReference type="EMBL" id="KPR51108.1"/>
    </source>
</evidence>
<feature type="binding site" evidence="10">
    <location>
        <begin position="22"/>
        <end position="29"/>
    </location>
    <ligand>
        <name>ATP</name>
        <dbReference type="ChEBI" id="CHEBI:30616"/>
    </ligand>
</feature>
<dbReference type="Proteomes" id="UP000050520">
    <property type="component" value="Unassembled WGS sequence"/>
</dbReference>
<dbReference type="Gene3D" id="3.40.50.300">
    <property type="entry name" value="P-loop containing nucleotide triphosphate hydrolases"/>
    <property type="match status" value="1"/>
</dbReference>
<evidence type="ECO:0000256" key="10">
    <source>
        <dbReference type="PROSITE-ProRule" id="PRU00560"/>
    </source>
</evidence>
<keyword evidence="6" id="KW-0413">Isomerase</keyword>
<dbReference type="EMBL" id="LJEB01000116">
    <property type="protein sequence ID" value="KPR51108.1"/>
    <property type="molecule type" value="Genomic_DNA"/>
</dbReference>
<dbReference type="Pfam" id="PF00580">
    <property type="entry name" value="UvrD-helicase"/>
    <property type="match status" value="1"/>
</dbReference>
<evidence type="ECO:0000256" key="3">
    <source>
        <dbReference type="ARBA" id="ARBA00022806"/>
    </source>
</evidence>
<organism evidence="12 13">
    <name type="scientific">Citrobacter freundii</name>
    <dbReference type="NCBI Taxonomy" id="546"/>
    <lineage>
        <taxon>Bacteria</taxon>
        <taxon>Pseudomonadati</taxon>
        <taxon>Pseudomonadota</taxon>
        <taxon>Gammaproteobacteria</taxon>
        <taxon>Enterobacterales</taxon>
        <taxon>Enterobacteriaceae</taxon>
        <taxon>Citrobacter</taxon>
        <taxon>Citrobacter freundii complex</taxon>
    </lineage>
</organism>
<dbReference type="GO" id="GO:0000725">
    <property type="term" value="P:recombinational repair"/>
    <property type="evidence" value="ECO:0007669"/>
    <property type="project" value="TreeGrafter"/>
</dbReference>
<dbReference type="PANTHER" id="PTHR11070:SF64">
    <property type="entry name" value="ATP-DEPENDENT DNA HELICASE REP"/>
    <property type="match status" value="1"/>
</dbReference>